<dbReference type="InterPro" id="IPR001375">
    <property type="entry name" value="Peptidase_S9_cat"/>
</dbReference>
<dbReference type="PANTHER" id="PTHR22946">
    <property type="entry name" value="DIENELACTONE HYDROLASE DOMAIN-CONTAINING PROTEIN-RELATED"/>
    <property type="match status" value="1"/>
</dbReference>
<dbReference type="Pfam" id="PF00326">
    <property type="entry name" value="Peptidase_S9"/>
    <property type="match status" value="1"/>
</dbReference>
<name>A0A1V9EII7_9BACT</name>
<dbReference type="GO" id="GO:0006508">
    <property type="term" value="P:proteolysis"/>
    <property type="evidence" value="ECO:0007669"/>
    <property type="project" value="InterPro"/>
</dbReference>
<dbReference type="EMBL" id="LVXG01000027">
    <property type="protein sequence ID" value="OQP45871.1"/>
    <property type="molecule type" value="Genomic_DNA"/>
</dbReference>
<organism evidence="2 3">
    <name type="scientific">Niastella yeongjuensis</name>
    <dbReference type="NCBI Taxonomy" id="354355"/>
    <lineage>
        <taxon>Bacteria</taxon>
        <taxon>Pseudomonadati</taxon>
        <taxon>Bacteroidota</taxon>
        <taxon>Chitinophagia</taxon>
        <taxon>Chitinophagales</taxon>
        <taxon>Chitinophagaceae</taxon>
        <taxon>Niastella</taxon>
    </lineage>
</organism>
<accession>A0A1V9EII7</accession>
<reference evidence="3" key="1">
    <citation type="submission" date="2016-04" db="EMBL/GenBank/DDBJ databases">
        <authorList>
            <person name="Chen L."/>
            <person name="Zhuang W."/>
            <person name="Wang G."/>
        </authorList>
    </citation>
    <scope>NUCLEOTIDE SEQUENCE [LARGE SCALE GENOMIC DNA]</scope>
    <source>
        <strain evidence="3">17621</strain>
    </source>
</reference>
<dbReference type="Proteomes" id="UP000192610">
    <property type="component" value="Unassembled WGS sequence"/>
</dbReference>
<sequence length="1028" mass="116975">MKLFFYLLFFGVGFNCYSQTFSPSVASPDPSVVNNLYLNKYLWSHAFPAKGSKSILDFDAIENWRSLERRKGSLAISCDGMYFAYVISYNWYKKWAIDSLVIQSTSGSWRKCIAGTLPGFFSADGKQYIFLKNDVLCFLKTNSETLYEVTGIVAYKKPPGNKPKFIAYELRNKSVILKNLLSGNEVLFKGVLNYNFEGNGNKFVCQLYGSTKELLVQDLINGTQKKYASIKDYKFDATGKAVLLMASSSNGIDLTYEGNAVGKKRVFFTNDTALIVGNYHFDRTGTQIVFNVKQNINNQAQNSIWYWRMGMDRAVEKIKNRSNGIPEGMLNGDASFTGNGRYIQFDIEKKEGIYNHDSDAVQLDVWNYKDTLIQSTQLVELTKHSIRSYRAFMNVNNDSIIEESDCERIVNDRDHIPGDFVIFRKRGKEQNGDRFWLNDYYVDSNWLVSLMDASRTSLPSTKGNSRLFRFSPSGNYLVYYDPRDGGNYFSYDCNSGKQVNISNGVPKGTLTNEWNEFWPIEDDRNTPFGIATWYEKYKVVWVYDKYDIWALDLTGKRTAVNITNGYGRSSFIIFRLSGDEFGAVESPTYSRGHIILKAYNVNDKSNGFYGIQSEKGNNPKKLFMASCVIEKVVTTIADDMIPVKAEDAEVWIVKKQSAEESPNYYLTTNFAAFKSLTDLQPQHKYNWLSSELHTYNKLAGSLSQGVLYKPENFDPLKKYPVVIAFYAVSSYLLNFFPAPELLKTPNYLQESPGWLVSHGYLVFVPDIDFSKGYWGPNTLNSLEGAARYLSNLPFVDSNHIGAVGHSNSGRYSYYLLTHSNKFAAMSIGSGHGGTDMISLSLSTNKAGYSELEWGEIGSFGNGLGDIWQNKDVWLDHMAILNADKVISPLLLFHNKNDGDDVRLAVELYTSLRRLGKKSWWLQYDDGGHGVYKLKDIRDFTLRCTQFFDHFLKEAPAPRWMTQGIPAKLKGVQSRYELDPSGTCSLSDKECPICKKWNEQYKRFPGMFKKPINEWSLSERTDKPSIEVN</sequence>
<dbReference type="InterPro" id="IPR050261">
    <property type="entry name" value="FrsA_esterase"/>
</dbReference>
<dbReference type="AlphaFoldDB" id="A0A1V9EII7"/>
<dbReference type="InterPro" id="IPR029058">
    <property type="entry name" value="AB_hydrolase_fold"/>
</dbReference>
<comment type="caution">
    <text evidence="2">The sequence shown here is derived from an EMBL/GenBank/DDBJ whole genome shotgun (WGS) entry which is preliminary data.</text>
</comment>
<evidence type="ECO:0000313" key="2">
    <source>
        <dbReference type="EMBL" id="OQP45871.1"/>
    </source>
</evidence>
<dbReference type="GO" id="GO:0008236">
    <property type="term" value="F:serine-type peptidase activity"/>
    <property type="evidence" value="ECO:0007669"/>
    <property type="project" value="InterPro"/>
</dbReference>
<evidence type="ECO:0000259" key="1">
    <source>
        <dbReference type="Pfam" id="PF00326"/>
    </source>
</evidence>
<gene>
    <name evidence="2" type="ORF">A4H97_32020</name>
</gene>
<dbReference type="Gene3D" id="3.40.50.1820">
    <property type="entry name" value="alpha/beta hydrolase"/>
    <property type="match status" value="1"/>
</dbReference>
<keyword evidence="3" id="KW-1185">Reference proteome</keyword>
<feature type="domain" description="Peptidase S9 prolyl oligopeptidase catalytic" evidence="1">
    <location>
        <begin position="771"/>
        <end position="952"/>
    </location>
</feature>
<dbReference type="STRING" id="354355.SAMN05660816_06487"/>
<dbReference type="SUPFAM" id="SSF53474">
    <property type="entry name" value="alpha/beta-Hydrolases"/>
    <property type="match status" value="1"/>
</dbReference>
<proteinExistence type="predicted"/>
<dbReference type="SUPFAM" id="SSF69304">
    <property type="entry name" value="Tricorn protease N-terminal domain"/>
    <property type="match status" value="1"/>
</dbReference>
<evidence type="ECO:0000313" key="3">
    <source>
        <dbReference type="Proteomes" id="UP000192610"/>
    </source>
</evidence>
<protein>
    <recommendedName>
        <fullName evidence="1">Peptidase S9 prolyl oligopeptidase catalytic domain-containing protein</fullName>
    </recommendedName>
</protein>